<reference evidence="1 2" key="1">
    <citation type="journal article" date="2023" name="Insect Mol. Biol.">
        <title>Genome sequencing provides insights into the evolution of gene families encoding plant cell wall-degrading enzymes in longhorned beetles.</title>
        <authorList>
            <person name="Shin N.R."/>
            <person name="Okamura Y."/>
            <person name="Kirsch R."/>
            <person name="Pauchet Y."/>
        </authorList>
    </citation>
    <scope>NUCLEOTIDE SEQUENCE [LARGE SCALE GENOMIC DNA]</scope>
    <source>
        <strain evidence="1">EAD_L_NR</strain>
    </source>
</reference>
<evidence type="ECO:0000313" key="1">
    <source>
        <dbReference type="EMBL" id="KAJ8925079.1"/>
    </source>
</evidence>
<organism evidence="1 2">
    <name type="scientific">Exocentrus adspersus</name>
    <dbReference type="NCBI Taxonomy" id="1586481"/>
    <lineage>
        <taxon>Eukaryota</taxon>
        <taxon>Metazoa</taxon>
        <taxon>Ecdysozoa</taxon>
        <taxon>Arthropoda</taxon>
        <taxon>Hexapoda</taxon>
        <taxon>Insecta</taxon>
        <taxon>Pterygota</taxon>
        <taxon>Neoptera</taxon>
        <taxon>Endopterygota</taxon>
        <taxon>Coleoptera</taxon>
        <taxon>Polyphaga</taxon>
        <taxon>Cucujiformia</taxon>
        <taxon>Chrysomeloidea</taxon>
        <taxon>Cerambycidae</taxon>
        <taxon>Lamiinae</taxon>
        <taxon>Acanthocinini</taxon>
        <taxon>Exocentrus</taxon>
    </lineage>
</organism>
<gene>
    <name evidence="1" type="ORF">NQ315_001251</name>
</gene>
<comment type="caution">
    <text evidence="1">The sequence shown here is derived from an EMBL/GenBank/DDBJ whole genome shotgun (WGS) entry which is preliminary data.</text>
</comment>
<protein>
    <submittedName>
        <fullName evidence="1">Uncharacterized protein</fullName>
    </submittedName>
</protein>
<sequence>MQSLSNISTFRNPSTSSINKFPSIYLTKADRTDHSSRLRQNALPASFVTRRGLTRNQPGGLSRIFNNPRTLWIY</sequence>
<proteinExistence type="predicted"/>
<name>A0AAV8WEX2_9CUCU</name>
<dbReference type="AlphaFoldDB" id="A0AAV8WEX2"/>
<evidence type="ECO:0000313" key="2">
    <source>
        <dbReference type="Proteomes" id="UP001159042"/>
    </source>
</evidence>
<dbReference type="EMBL" id="JANEYG010000002">
    <property type="protein sequence ID" value="KAJ8925079.1"/>
    <property type="molecule type" value="Genomic_DNA"/>
</dbReference>
<accession>A0AAV8WEX2</accession>
<dbReference type="Proteomes" id="UP001159042">
    <property type="component" value="Unassembled WGS sequence"/>
</dbReference>
<keyword evidence="2" id="KW-1185">Reference proteome</keyword>